<dbReference type="EMBL" id="JARVCO010000012">
    <property type="protein sequence ID" value="MDZ8120070.1"/>
    <property type="molecule type" value="Genomic_DNA"/>
</dbReference>
<dbReference type="InterPro" id="IPR004516">
    <property type="entry name" value="HisRS/HisZ"/>
</dbReference>
<organism evidence="11 12">
    <name type="scientific">Pontiella agarivorans</name>
    <dbReference type="NCBI Taxonomy" id="3038953"/>
    <lineage>
        <taxon>Bacteria</taxon>
        <taxon>Pseudomonadati</taxon>
        <taxon>Kiritimatiellota</taxon>
        <taxon>Kiritimatiellia</taxon>
        <taxon>Kiritimatiellales</taxon>
        <taxon>Pontiellaceae</taxon>
        <taxon>Pontiella</taxon>
    </lineage>
</organism>
<evidence type="ECO:0000256" key="4">
    <source>
        <dbReference type="ARBA" id="ARBA00022741"/>
    </source>
</evidence>
<dbReference type="InterPro" id="IPR006195">
    <property type="entry name" value="aa-tRNA-synth_II"/>
</dbReference>
<dbReference type="RefSeq" id="WP_322609846.1">
    <property type="nucleotide sequence ID" value="NZ_JARVCO010000012.1"/>
</dbReference>
<dbReference type="InterPro" id="IPR004154">
    <property type="entry name" value="Anticodon-bd"/>
</dbReference>
<dbReference type="PIRSF" id="PIRSF001549">
    <property type="entry name" value="His-tRNA_synth"/>
    <property type="match status" value="1"/>
</dbReference>
<keyword evidence="7 9" id="KW-0030">Aminoacyl-tRNA synthetase</keyword>
<evidence type="ECO:0000313" key="11">
    <source>
        <dbReference type="EMBL" id="MDZ8120070.1"/>
    </source>
</evidence>
<proteinExistence type="inferred from homology"/>
<dbReference type="EC" id="6.1.1.21" evidence="9"/>
<dbReference type="HAMAP" id="MF_00127">
    <property type="entry name" value="His_tRNA_synth"/>
    <property type="match status" value="1"/>
</dbReference>
<comment type="subunit">
    <text evidence="2 9">Homodimer.</text>
</comment>
<evidence type="ECO:0000256" key="1">
    <source>
        <dbReference type="ARBA" id="ARBA00008226"/>
    </source>
</evidence>
<dbReference type="SUPFAM" id="SSF52954">
    <property type="entry name" value="Class II aaRS ABD-related"/>
    <property type="match status" value="1"/>
</dbReference>
<keyword evidence="9" id="KW-0963">Cytoplasm</keyword>
<evidence type="ECO:0000259" key="10">
    <source>
        <dbReference type="PROSITE" id="PS50862"/>
    </source>
</evidence>
<feature type="domain" description="Aminoacyl-transfer RNA synthetases class-II family profile" evidence="10">
    <location>
        <begin position="22"/>
        <end position="323"/>
    </location>
</feature>
<dbReference type="CDD" id="cd00773">
    <property type="entry name" value="HisRS-like_core"/>
    <property type="match status" value="1"/>
</dbReference>
<evidence type="ECO:0000313" key="12">
    <source>
        <dbReference type="Proteomes" id="UP001290861"/>
    </source>
</evidence>
<keyword evidence="4 9" id="KW-0547">Nucleotide-binding</keyword>
<reference evidence="11 12" key="1">
    <citation type="journal article" date="2024" name="Appl. Environ. Microbiol.">
        <title>Pontiella agarivorans sp. nov., a novel marine anaerobic bacterium capable of degrading macroalgal polysaccharides and fixing nitrogen.</title>
        <authorList>
            <person name="Liu N."/>
            <person name="Kivenson V."/>
            <person name="Peng X."/>
            <person name="Cui Z."/>
            <person name="Lankiewicz T.S."/>
            <person name="Gosselin K.M."/>
            <person name="English C.J."/>
            <person name="Blair E.M."/>
            <person name="O'Malley M.A."/>
            <person name="Valentine D.L."/>
        </authorList>
    </citation>
    <scope>NUCLEOTIDE SEQUENCE [LARGE SCALE GENOMIC DNA]</scope>
    <source>
        <strain evidence="11 12">NLcol2</strain>
    </source>
</reference>
<dbReference type="SUPFAM" id="SSF55681">
    <property type="entry name" value="Class II aaRS and biotin synthetases"/>
    <property type="match status" value="1"/>
</dbReference>
<evidence type="ECO:0000256" key="8">
    <source>
        <dbReference type="ARBA" id="ARBA00047639"/>
    </source>
</evidence>
<accession>A0ABU5N0U4</accession>
<evidence type="ECO:0000256" key="7">
    <source>
        <dbReference type="ARBA" id="ARBA00023146"/>
    </source>
</evidence>
<evidence type="ECO:0000256" key="9">
    <source>
        <dbReference type="HAMAP-Rule" id="MF_00127"/>
    </source>
</evidence>
<keyword evidence="3 9" id="KW-0436">Ligase</keyword>
<evidence type="ECO:0000256" key="5">
    <source>
        <dbReference type="ARBA" id="ARBA00022840"/>
    </source>
</evidence>
<dbReference type="Pfam" id="PF03129">
    <property type="entry name" value="HGTP_anticodon"/>
    <property type="match status" value="1"/>
</dbReference>
<dbReference type="PANTHER" id="PTHR43707:SF1">
    <property type="entry name" value="HISTIDINE--TRNA LIGASE, MITOCHONDRIAL-RELATED"/>
    <property type="match status" value="1"/>
</dbReference>
<dbReference type="Proteomes" id="UP001290861">
    <property type="component" value="Unassembled WGS sequence"/>
</dbReference>
<dbReference type="PANTHER" id="PTHR43707">
    <property type="entry name" value="HISTIDYL-TRNA SYNTHETASE"/>
    <property type="match status" value="1"/>
</dbReference>
<keyword evidence="5 9" id="KW-0067">ATP-binding</keyword>
<name>A0ABU5N0U4_9BACT</name>
<dbReference type="PROSITE" id="PS50862">
    <property type="entry name" value="AA_TRNA_LIGASE_II"/>
    <property type="match status" value="1"/>
</dbReference>
<comment type="catalytic activity">
    <reaction evidence="8 9">
        <text>tRNA(His) + L-histidine + ATP = L-histidyl-tRNA(His) + AMP + diphosphate + H(+)</text>
        <dbReference type="Rhea" id="RHEA:17313"/>
        <dbReference type="Rhea" id="RHEA-COMP:9665"/>
        <dbReference type="Rhea" id="RHEA-COMP:9689"/>
        <dbReference type="ChEBI" id="CHEBI:15378"/>
        <dbReference type="ChEBI" id="CHEBI:30616"/>
        <dbReference type="ChEBI" id="CHEBI:33019"/>
        <dbReference type="ChEBI" id="CHEBI:57595"/>
        <dbReference type="ChEBI" id="CHEBI:78442"/>
        <dbReference type="ChEBI" id="CHEBI:78527"/>
        <dbReference type="ChEBI" id="CHEBI:456215"/>
        <dbReference type="EC" id="6.1.1.21"/>
    </reaction>
</comment>
<comment type="caution">
    <text evidence="11">The sequence shown here is derived from an EMBL/GenBank/DDBJ whole genome shotgun (WGS) entry which is preliminary data.</text>
</comment>
<dbReference type="Gene3D" id="3.40.50.800">
    <property type="entry name" value="Anticodon-binding domain"/>
    <property type="match status" value="1"/>
</dbReference>
<comment type="similarity">
    <text evidence="1 9">Belongs to the class-II aminoacyl-tRNA synthetase family.</text>
</comment>
<evidence type="ECO:0000256" key="6">
    <source>
        <dbReference type="ARBA" id="ARBA00022917"/>
    </source>
</evidence>
<gene>
    <name evidence="9 11" type="primary">hisS</name>
    <name evidence="11" type="ORF">P9H32_15675</name>
</gene>
<dbReference type="InterPro" id="IPR036621">
    <property type="entry name" value="Anticodon-bd_dom_sf"/>
</dbReference>
<dbReference type="NCBIfam" id="TIGR00442">
    <property type="entry name" value="hisS"/>
    <property type="match status" value="1"/>
</dbReference>
<dbReference type="GO" id="GO:0004821">
    <property type="term" value="F:histidine-tRNA ligase activity"/>
    <property type="evidence" value="ECO:0007669"/>
    <property type="project" value="UniProtKB-EC"/>
</dbReference>
<keyword evidence="12" id="KW-1185">Reference proteome</keyword>
<evidence type="ECO:0000256" key="3">
    <source>
        <dbReference type="ARBA" id="ARBA00022598"/>
    </source>
</evidence>
<dbReference type="Gene3D" id="3.30.930.10">
    <property type="entry name" value="Bira Bifunctional Protein, Domain 2"/>
    <property type="match status" value="1"/>
</dbReference>
<dbReference type="InterPro" id="IPR015807">
    <property type="entry name" value="His-tRNA-ligase"/>
</dbReference>
<comment type="subcellular location">
    <subcellularLocation>
        <location evidence="9">Cytoplasm</location>
    </subcellularLocation>
</comment>
<dbReference type="InterPro" id="IPR033656">
    <property type="entry name" value="HisRS_anticodon"/>
</dbReference>
<dbReference type="InterPro" id="IPR045864">
    <property type="entry name" value="aa-tRNA-synth_II/BPL/LPL"/>
</dbReference>
<protein>
    <recommendedName>
        <fullName evidence="9">Histidine--tRNA ligase</fullName>
        <ecNumber evidence="9">6.1.1.21</ecNumber>
    </recommendedName>
    <alternativeName>
        <fullName evidence="9">Histidyl-tRNA synthetase</fullName>
        <shortName evidence="9">HisRS</shortName>
    </alternativeName>
</protein>
<dbReference type="InterPro" id="IPR041715">
    <property type="entry name" value="HisRS-like_core"/>
</dbReference>
<sequence length="413" mass="45903">MANNEFQPLQGMSDIPAPEIYLWRMMEERARNVFTSYGYDELRTPVLEKITVFQRSLGETTDVVKKEMYSFKPSKHELAMRPEGTAGTMRHLAGRGEEGLNARVFYIAPMFRYERPQAGRKRQFHQVGVEATGEPNPLADAEAIALQKSLLDAWGLTGSTIKVSTRGEPDDRPKVAEGLREALRPYEQELCEDCQRRIDENVLRVIDCKNESCQKIVDQIPSPIEFMSEASRGYLDQVIQALDAMGVEVTVDPKLIRGLDYYVHTVWEISHSALGAQDALAGGGRYLIDLGKKRIPGVGFAVGFERAIMALEACGISGEQFAPEGGIWLVSLGEKALMENMKLAAELRAKGIRCGMELAAKSMKAQMRKAGRSGAAKVVIRGDDEITNQTLIIKDMEQGTQEDAPLAELFDRI</sequence>
<dbReference type="CDD" id="cd00859">
    <property type="entry name" value="HisRS_anticodon"/>
    <property type="match status" value="1"/>
</dbReference>
<dbReference type="Pfam" id="PF13393">
    <property type="entry name" value="tRNA-synt_His"/>
    <property type="match status" value="1"/>
</dbReference>
<keyword evidence="6 9" id="KW-0648">Protein biosynthesis</keyword>
<evidence type="ECO:0000256" key="2">
    <source>
        <dbReference type="ARBA" id="ARBA00011738"/>
    </source>
</evidence>